<sequence length="113" mass="13141">MNTRARKVWKTIPDKNIACRVHELDWDRIGNDLDAQRSAVIETLLMSECNALTVLYSKDEVFDSRVVMAWHGFGREEYKYFHYPLPEITSDLRIAVYPWLVPIAALILLTRGC</sequence>
<dbReference type="Proteomes" id="UP000183898">
    <property type="component" value="Unassembled WGS sequence"/>
</dbReference>
<dbReference type="RefSeq" id="WP_074743685.1">
    <property type="nucleotide sequence ID" value="NZ_FOCT01000001.1"/>
</dbReference>
<reference evidence="1 2" key="1">
    <citation type="submission" date="2016-10" db="EMBL/GenBank/DDBJ databases">
        <authorList>
            <person name="de Groot N.N."/>
        </authorList>
    </citation>
    <scope>NUCLEOTIDE SEQUENCE [LARGE SCALE GENOMIC DNA]</scope>
    <source>
        <strain evidence="1 2">Nl18</strain>
    </source>
</reference>
<protein>
    <submittedName>
        <fullName evidence="1">Uncharacterized protein</fullName>
    </submittedName>
</protein>
<dbReference type="EMBL" id="FOCT01000001">
    <property type="protein sequence ID" value="SEM78579.1"/>
    <property type="molecule type" value="Genomic_DNA"/>
</dbReference>
<name>A0A1H8B870_9PROT</name>
<proteinExistence type="predicted"/>
<dbReference type="AlphaFoldDB" id="A0A1H8B870"/>
<gene>
    <name evidence="1" type="ORF">SAMN05216404_101145</name>
</gene>
<evidence type="ECO:0000313" key="1">
    <source>
        <dbReference type="EMBL" id="SEM78579.1"/>
    </source>
</evidence>
<accession>A0A1H8B870</accession>
<evidence type="ECO:0000313" key="2">
    <source>
        <dbReference type="Proteomes" id="UP000183898"/>
    </source>
</evidence>
<organism evidence="1 2">
    <name type="scientific">Nitrosospira multiformis</name>
    <dbReference type="NCBI Taxonomy" id="1231"/>
    <lineage>
        <taxon>Bacteria</taxon>
        <taxon>Pseudomonadati</taxon>
        <taxon>Pseudomonadota</taxon>
        <taxon>Betaproteobacteria</taxon>
        <taxon>Nitrosomonadales</taxon>
        <taxon>Nitrosomonadaceae</taxon>
        <taxon>Nitrosospira</taxon>
    </lineage>
</organism>